<dbReference type="STRING" id="1449350.OCH239_13105"/>
<dbReference type="EMBL" id="JALZ01000035">
    <property type="protein sequence ID" value="ETX13164.1"/>
    <property type="molecule type" value="Genomic_DNA"/>
</dbReference>
<dbReference type="RefSeq" id="WP_280111434.1">
    <property type="nucleotide sequence ID" value="NZ_JALZ01000035.1"/>
</dbReference>
<evidence type="ECO:0000313" key="2">
    <source>
        <dbReference type="Proteomes" id="UP000022447"/>
    </source>
</evidence>
<accession>X7EAP9</accession>
<gene>
    <name evidence="1" type="ORF">OCH239_13105</name>
</gene>
<dbReference type="Proteomes" id="UP000022447">
    <property type="component" value="Unassembled WGS sequence"/>
</dbReference>
<name>X7EAP9_9RHOB</name>
<dbReference type="AlphaFoldDB" id="X7EAP9"/>
<sequence>MALFGQSSSATRFGYDLGHGPAAVSAFQTFLDEALHPRNGV</sequence>
<comment type="caution">
    <text evidence="1">The sequence shown here is derived from an EMBL/GenBank/DDBJ whole genome shotgun (WGS) entry which is preliminary data.</text>
</comment>
<protein>
    <submittedName>
        <fullName evidence="1">Uncharacterized protein</fullName>
    </submittedName>
</protein>
<organism evidence="1 2">
    <name type="scientific">Roseivivax halodurans JCM 10272</name>
    <dbReference type="NCBI Taxonomy" id="1449350"/>
    <lineage>
        <taxon>Bacteria</taxon>
        <taxon>Pseudomonadati</taxon>
        <taxon>Pseudomonadota</taxon>
        <taxon>Alphaproteobacteria</taxon>
        <taxon>Rhodobacterales</taxon>
        <taxon>Roseobacteraceae</taxon>
        <taxon>Roseivivax</taxon>
    </lineage>
</organism>
<reference evidence="1 2" key="1">
    <citation type="submission" date="2014-01" db="EMBL/GenBank/DDBJ databases">
        <title>Roseivivax halodurans JCM 10272 Genome Sequencing.</title>
        <authorList>
            <person name="Lai Q."/>
            <person name="Li G."/>
            <person name="Shao Z."/>
        </authorList>
    </citation>
    <scope>NUCLEOTIDE SEQUENCE [LARGE SCALE GENOMIC DNA]</scope>
    <source>
        <strain evidence="1 2">JCM 10272</strain>
    </source>
</reference>
<evidence type="ECO:0000313" key="1">
    <source>
        <dbReference type="EMBL" id="ETX13164.1"/>
    </source>
</evidence>
<keyword evidence="2" id="KW-1185">Reference proteome</keyword>
<proteinExistence type="predicted"/>